<reference evidence="1 2" key="1">
    <citation type="journal article" date="1998" name="Science">
        <title>Genome sequence of the nematode C. elegans: a platform for investigating biology.</title>
        <authorList>
            <consortium name="The C. elegans sequencing consortium"/>
            <person name="Sulson J.E."/>
            <person name="Waterston R."/>
        </authorList>
    </citation>
    <scope>NUCLEOTIDE SEQUENCE [LARGE SCALE GENOMIC DNA]</scope>
    <source>
        <strain evidence="1 2">Bristol N2</strain>
    </source>
</reference>
<evidence type="ECO:0000313" key="3">
    <source>
        <dbReference type="WormBase" id="F53G2.12c"/>
    </source>
</evidence>
<sequence>VTTLSQIAQFVTSPSRKSSTKRVRSSWSR</sequence>
<dbReference type="AGR" id="WB:WBGene00302998"/>
<protein>
    <submittedName>
        <fullName evidence="1">Complex1_LYR_dom domain-containing protein</fullName>
    </submittedName>
</protein>
<keyword evidence="2" id="KW-1185">Reference proteome</keyword>
<dbReference type="WormBase" id="F53G2.12c">
    <property type="protein sequence ID" value="CE52632"/>
    <property type="gene ID" value="WBGene00302998"/>
</dbReference>
<dbReference type="EMBL" id="BX284602">
    <property type="protein sequence ID" value="SPC47298.1"/>
    <property type="molecule type" value="Genomic_DNA"/>
</dbReference>
<dbReference type="ExpressionAtlas" id="A0A2K5ATS8">
    <property type="expression patterns" value="baseline and differential"/>
</dbReference>
<proteinExistence type="predicted"/>
<dbReference type="OrthoDB" id="275715at2759"/>
<name>A0A2K5ATS8_CAEEL</name>
<dbReference type="Bgee" id="WBGene00302998">
    <property type="expression patterns" value="Expressed in pharyngeal muscle cell (C elegans) and 3 other cell types or tissues"/>
</dbReference>
<evidence type="ECO:0000313" key="1">
    <source>
        <dbReference type="EMBL" id="SPC47298.1"/>
    </source>
</evidence>
<accession>A0A2K5ATS8</accession>
<evidence type="ECO:0000313" key="2">
    <source>
        <dbReference type="Proteomes" id="UP000001940"/>
    </source>
</evidence>
<organism evidence="1 2">
    <name type="scientific">Caenorhabditis elegans</name>
    <dbReference type="NCBI Taxonomy" id="6239"/>
    <lineage>
        <taxon>Eukaryota</taxon>
        <taxon>Metazoa</taxon>
        <taxon>Ecdysozoa</taxon>
        <taxon>Nematoda</taxon>
        <taxon>Chromadorea</taxon>
        <taxon>Rhabditida</taxon>
        <taxon>Rhabditina</taxon>
        <taxon>Rhabditomorpha</taxon>
        <taxon>Rhabditoidea</taxon>
        <taxon>Rhabditidae</taxon>
        <taxon>Peloderinae</taxon>
        <taxon>Caenorhabditis</taxon>
    </lineage>
</organism>
<feature type="non-terminal residue" evidence="1">
    <location>
        <position position="1"/>
    </location>
</feature>
<gene>
    <name evidence="1" type="ORF">CELE_F53G2.12</name>
    <name evidence="1 3" type="ORF">F53G2.12</name>
</gene>
<dbReference type="Proteomes" id="UP000001940">
    <property type="component" value="Chromosome II"/>
</dbReference>
<dbReference type="AlphaFoldDB" id="A0A2K5ATS8"/>